<dbReference type="InterPro" id="IPR046286">
    <property type="entry name" value="DUF6323"/>
</dbReference>
<comment type="caution">
    <text evidence="1">The sequence shown here is derived from an EMBL/GenBank/DDBJ whole genome shotgun (WGS) entry which is preliminary data.</text>
</comment>
<organism evidence="1 2">
    <name type="scientific">Anaerosacchariphilus polymeriproducens</name>
    <dbReference type="NCBI Taxonomy" id="1812858"/>
    <lineage>
        <taxon>Bacteria</taxon>
        <taxon>Bacillati</taxon>
        <taxon>Bacillota</taxon>
        <taxon>Clostridia</taxon>
        <taxon>Lachnospirales</taxon>
        <taxon>Lachnospiraceae</taxon>
        <taxon>Anaerosacchariphilus</taxon>
    </lineage>
</organism>
<name>A0A371AYU2_9FIRM</name>
<evidence type="ECO:0000313" key="2">
    <source>
        <dbReference type="Proteomes" id="UP000255036"/>
    </source>
</evidence>
<proteinExistence type="predicted"/>
<evidence type="ECO:0000313" key="1">
    <source>
        <dbReference type="EMBL" id="RDU24723.1"/>
    </source>
</evidence>
<reference evidence="1 2" key="1">
    <citation type="submission" date="2018-07" db="EMBL/GenBank/DDBJ databases">
        <title>Anaerosacharophilus polymeroproducens gen. nov. sp. nov., an anaerobic bacterium isolated from salt field.</title>
        <authorList>
            <person name="Kim W."/>
            <person name="Yang S.-H."/>
            <person name="Oh J."/>
            <person name="Lee J.-H."/>
            <person name="Kwon K.K."/>
        </authorList>
    </citation>
    <scope>NUCLEOTIDE SEQUENCE [LARGE SCALE GENOMIC DNA]</scope>
    <source>
        <strain evidence="1 2">MCWD5</strain>
    </source>
</reference>
<keyword evidence="2" id="KW-1185">Reference proteome</keyword>
<accession>A0A371AYU2</accession>
<dbReference type="Pfam" id="PF19848">
    <property type="entry name" value="DUF6323"/>
    <property type="match status" value="1"/>
</dbReference>
<sequence>MNDKMFLRLIGQNEKTQLQTIIACNQYTKKFGLSLTEQDVLVLMNDRKSSLKEQERIEFGEGILPKLIFAFCDSPYIYQENYVDVIGRLQDIFYYYKNESMDELSDDELLDYMKELFDGKCEGSLDYLEETCLEHISREIRAGRQGFTGGDTDEF</sequence>
<dbReference type="AlphaFoldDB" id="A0A371AYU2"/>
<dbReference type="Proteomes" id="UP000255036">
    <property type="component" value="Unassembled WGS sequence"/>
</dbReference>
<dbReference type="OrthoDB" id="1707441at2"/>
<dbReference type="EMBL" id="QRCT01000012">
    <property type="protein sequence ID" value="RDU24723.1"/>
    <property type="molecule type" value="Genomic_DNA"/>
</dbReference>
<dbReference type="RefSeq" id="WP_115480955.1">
    <property type="nucleotide sequence ID" value="NZ_QRCT01000012.1"/>
</dbReference>
<protein>
    <submittedName>
        <fullName evidence="1">Uncharacterized protein</fullName>
    </submittedName>
</protein>
<gene>
    <name evidence="1" type="ORF">DWV06_04445</name>
</gene>